<gene>
    <name evidence="2" type="ORF">FA13DRAFT_1417755</name>
</gene>
<dbReference type="Proteomes" id="UP000298030">
    <property type="component" value="Unassembled WGS sequence"/>
</dbReference>
<reference evidence="2 3" key="1">
    <citation type="journal article" date="2019" name="Nat. Ecol. Evol.">
        <title>Megaphylogeny resolves global patterns of mushroom evolution.</title>
        <authorList>
            <person name="Varga T."/>
            <person name="Krizsan K."/>
            <person name="Foldi C."/>
            <person name="Dima B."/>
            <person name="Sanchez-Garcia M."/>
            <person name="Sanchez-Ramirez S."/>
            <person name="Szollosi G.J."/>
            <person name="Szarkandi J.G."/>
            <person name="Papp V."/>
            <person name="Albert L."/>
            <person name="Andreopoulos W."/>
            <person name="Angelini C."/>
            <person name="Antonin V."/>
            <person name="Barry K.W."/>
            <person name="Bougher N.L."/>
            <person name="Buchanan P."/>
            <person name="Buyck B."/>
            <person name="Bense V."/>
            <person name="Catcheside P."/>
            <person name="Chovatia M."/>
            <person name="Cooper J."/>
            <person name="Damon W."/>
            <person name="Desjardin D."/>
            <person name="Finy P."/>
            <person name="Geml J."/>
            <person name="Haridas S."/>
            <person name="Hughes K."/>
            <person name="Justo A."/>
            <person name="Karasinski D."/>
            <person name="Kautmanova I."/>
            <person name="Kiss B."/>
            <person name="Kocsube S."/>
            <person name="Kotiranta H."/>
            <person name="LaButti K.M."/>
            <person name="Lechner B.E."/>
            <person name="Liimatainen K."/>
            <person name="Lipzen A."/>
            <person name="Lukacs Z."/>
            <person name="Mihaltcheva S."/>
            <person name="Morgado L.N."/>
            <person name="Niskanen T."/>
            <person name="Noordeloos M.E."/>
            <person name="Ohm R.A."/>
            <person name="Ortiz-Santana B."/>
            <person name="Ovrebo C."/>
            <person name="Racz N."/>
            <person name="Riley R."/>
            <person name="Savchenko A."/>
            <person name="Shiryaev A."/>
            <person name="Soop K."/>
            <person name="Spirin V."/>
            <person name="Szebenyi C."/>
            <person name="Tomsovsky M."/>
            <person name="Tulloss R.E."/>
            <person name="Uehling J."/>
            <person name="Grigoriev I.V."/>
            <person name="Vagvolgyi C."/>
            <person name="Papp T."/>
            <person name="Martin F.M."/>
            <person name="Miettinen O."/>
            <person name="Hibbett D.S."/>
            <person name="Nagy L.G."/>
        </authorList>
    </citation>
    <scope>NUCLEOTIDE SEQUENCE [LARGE SCALE GENOMIC DNA]</scope>
    <source>
        <strain evidence="2 3">FP101781</strain>
    </source>
</reference>
<accession>A0A4Y7SNB1</accession>
<dbReference type="OrthoDB" id="3265369at2759"/>
<name>A0A4Y7SNB1_COPMI</name>
<evidence type="ECO:0000313" key="3">
    <source>
        <dbReference type="Proteomes" id="UP000298030"/>
    </source>
</evidence>
<protein>
    <submittedName>
        <fullName evidence="2">Uncharacterized protein</fullName>
    </submittedName>
</protein>
<dbReference type="EMBL" id="QPFP01000079">
    <property type="protein sequence ID" value="TEB23335.1"/>
    <property type="molecule type" value="Genomic_DNA"/>
</dbReference>
<keyword evidence="3" id="KW-1185">Reference proteome</keyword>
<dbReference type="AlphaFoldDB" id="A0A4Y7SNB1"/>
<feature type="compositionally biased region" description="Polar residues" evidence="1">
    <location>
        <begin position="154"/>
        <end position="172"/>
    </location>
</feature>
<evidence type="ECO:0000313" key="2">
    <source>
        <dbReference type="EMBL" id="TEB23335.1"/>
    </source>
</evidence>
<feature type="compositionally biased region" description="Low complexity" evidence="1">
    <location>
        <begin position="127"/>
        <end position="136"/>
    </location>
</feature>
<sequence length="333" mass="35322">MATRSFTVFQDTPSSSDAVIVSKPVRASSRVLARSATKASTSSNHLPGSLNELAVAIDKENYNPLTGLRASVTASKSEKLKRKTTNQTQSVLAPKAHVSTSTSTKKLKTSVSGREATEPEAKKRRTLTASTAASRAKATKKEGSGLGSAKAPTRASSSSTQGQKIKRTSSSPPVRKASSPLPKVDEEDGVVAGTGTSEPVAKLGLENFSQAAIDSRCYELTVSPLADVSEAYEASPVSFEPVEANKPPISNPKPEEDIFRTVREPSAEPELRDYFTVDTLNAVFASSTSRVRSARPSEEPEEKTVAADFVSFLHPGTTEALHELHVLEPIAVG</sequence>
<comment type="caution">
    <text evidence="2">The sequence shown here is derived from an EMBL/GenBank/DDBJ whole genome shotgun (WGS) entry which is preliminary data.</text>
</comment>
<evidence type="ECO:0000256" key="1">
    <source>
        <dbReference type="SAM" id="MobiDB-lite"/>
    </source>
</evidence>
<organism evidence="2 3">
    <name type="scientific">Coprinellus micaceus</name>
    <name type="common">Glistening ink-cap mushroom</name>
    <name type="synonym">Coprinus micaceus</name>
    <dbReference type="NCBI Taxonomy" id="71717"/>
    <lineage>
        <taxon>Eukaryota</taxon>
        <taxon>Fungi</taxon>
        <taxon>Dikarya</taxon>
        <taxon>Basidiomycota</taxon>
        <taxon>Agaricomycotina</taxon>
        <taxon>Agaricomycetes</taxon>
        <taxon>Agaricomycetidae</taxon>
        <taxon>Agaricales</taxon>
        <taxon>Agaricineae</taxon>
        <taxon>Psathyrellaceae</taxon>
        <taxon>Coprinellus</taxon>
    </lineage>
</organism>
<feature type="region of interest" description="Disordered" evidence="1">
    <location>
        <begin position="74"/>
        <end position="196"/>
    </location>
</feature>
<proteinExistence type="predicted"/>